<evidence type="ECO:0008006" key="4">
    <source>
        <dbReference type="Google" id="ProtNLM"/>
    </source>
</evidence>
<dbReference type="InterPro" id="IPR018794">
    <property type="entry name" value="UPF0538"/>
</dbReference>
<dbReference type="PANTHER" id="PTHR18444:SF9">
    <property type="entry name" value="UPF0538 PROTEIN C2ORF76"/>
    <property type="match status" value="1"/>
</dbReference>
<protein>
    <recommendedName>
        <fullName evidence="4">Altered inheritance rate of mitochondria protein 29</fullName>
    </recommendedName>
</protein>
<dbReference type="Proteomes" id="UP000094336">
    <property type="component" value="Unassembled WGS sequence"/>
</dbReference>
<comment type="similarity">
    <text evidence="1">Belongs to the UPF0538 family.</text>
</comment>
<evidence type="ECO:0000313" key="3">
    <source>
        <dbReference type="Proteomes" id="UP000094336"/>
    </source>
</evidence>
<reference evidence="3" key="1">
    <citation type="submission" date="2016-05" db="EMBL/GenBank/DDBJ databases">
        <title>Comparative genomics of biotechnologically important yeasts.</title>
        <authorList>
            <consortium name="DOE Joint Genome Institute"/>
            <person name="Riley R."/>
            <person name="Haridas S."/>
            <person name="Wolfe K.H."/>
            <person name="Lopes M.R."/>
            <person name="Hittinger C.T."/>
            <person name="Goker M."/>
            <person name="Salamov A."/>
            <person name="Wisecaver J."/>
            <person name="Long T.M."/>
            <person name="Aerts A.L."/>
            <person name="Barry K."/>
            <person name="Choi C."/>
            <person name="Clum A."/>
            <person name="Coughlan A.Y."/>
            <person name="Deshpande S."/>
            <person name="Douglass A.P."/>
            <person name="Hanson S.J."/>
            <person name="Klenk H.-P."/>
            <person name="Labutti K."/>
            <person name="Lapidus A."/>
            <person name="Lindquist E."/>
            <person name="Lipzen A."/>
            <person name="Meier-Kolthoff J.P."/>
            <person name="Ohm R.A."/>
            <person name="Otillar R.P."/>
            <person name="Pangilinan J."/>
            <person name="Peng Y."/>
            <person name="Rokas A."/>
            <person name="Rosa C.A."/>
            <person name="Scheuner C."/>
            <person name="Sibirny A.A."/>
            <person name="Slot J.C."/>
            <person name="Stielow J.B."/>
            <person name="Sun H."/>
            <person name="Kurtzman C.P."/>
            <person name="Blackwell M."/>
            <person name="Grigoriev I.V."/>
            <person name="Jeffries T.W."/>
        </authorList>
    </citation>
    <scope>NUCLEOTIDE SEQUENCE [LARGE SCALE GENOMIC DNA]</scope>
    <source>
        <strain evidence="3">NRRL Y-12698</strain>
    </source>
</reference>
<evidence type="ECO:0000313" key="2">
    <source>
        <dbReference type="EMBL" id="ODQ81180.1"/>
    </source>
</evidence>
<dbReference type="PANTHER" id="PTHR18444">
    <property type="entry name" value="UPF0538 FAMILY MEMBER"/>
    <property type="match status" value="1"/>
</dbReference>
<evidence type="ECO:0000256" key="1">
    <source>
        <dbReference type="ARBA" id="ARBA00007176"/>
    </source>
</evidence>
<accession>A0A1E3QU42</accession>
<dbReference type="AlphaFoldDB" id="A0A1E3QU42"/>
<dbReference type="EMBL" id="KV454428">
    <property type="protein sequence ID" value="ODQ81180.1"/>
    <property type="molecule type" value="Genomic_DNA"/>
</dbReference>
<dbReference type="OrthoDB" id="937at2759"/>
<organism evidence="2 3">
    <name type="scientific">Babjeviella inositovora NRRL Y-12698</name>
    <dbReference type="NCBI Taxonomy" id="984486"/>
    <lineage>
        <taxon>Eukaryota</taxon>
        <taxon>Fungi</taxon>
        <taxon>Dikarya</taxon>
        <taxon>Ascomycota</taxon>
        <taxon>Saccharomycotina</taxon>
        <taxon>Pichiomycetes</taxon>
        <taxon>Serinales incertae sedis</taxon>
        <taxon>Babjeviella</taxon>
    </lineage>
</organism>
<name>A0A1E3QU42_9ASCO</name>
<proteinExistence type="inferred from homology"/>
<dbReference type="GeneID" id="30149514"/>
<sequence length="142" mass="16737">MSDFNLEEPLTSSVRPITDSIITVRIIKSFPYRNVKNVILKDVNLQELTPQKLHKLMLDKINTEGAYRPYRNVVYDTLKVYNHAHQSKSMNLVVNMEDDEGLVLKLDDERSVYKLGVENETELSLFNWEAYEEFKKNPEEKW</sequence>
<gene>
    <name evidence="2" type="ORF">BABINDRAFT_33953</name>
</gene>
<dbReference type="RefSeq" id="XP_018986508.1">
    <property type="nucleotide sequence ID" value="XM_019131661.1"/>
</dbReference>
<dbReference type="Pfam" id="PF10209">
    <property type="entry name" value="DUF2340"/>
    <property type="match status" value="1"/>
</dbReference>
<keyword evidence="3" id="KW-1185">Reference proteome</keyword>